<dbReference type="EMBL" id="FTOD01000007">
    <property type="protein sequence ID" value="SIS90730.1"/>
    <property type="molecule type" value="Genomic_DNA"/>
</dbReference>
<dbReference type="Proteomes" id="UP000186795">
    <property type="component" value="Unassembled WGS sequence"/>
</dbReference>
<protein>
    <submittedName>
        <fullName evidence="2">Uncharacterized protein</fullName>
    </submittedName>
</protein>
<name>A0A1N7MXB5_9BACL</name>
<sequence>MGNWLKGALVGTRLEIAYLRCIMMKGSLSYLGLMTAAFIFFNT</sequence>
<evidence type="ECO:0000256" key="1">
    <source>
        <dbReference type="SAM" id="Phobius"/>
    </source>
</evidence>
<evidence type="ECO:0000313" key="2">
    <source>
        <dbReference type="EMBL" id="SIS90730.1"/>
    </source>
</evidence>
<feature type="transmembrane region" description="Helical" evidence="1">
    <location>
        <begin position="21"/>
        <end position="41"/>
    </location>
</feature>
<keyword evidence="1" id="KW-0472">Membrane</keyword>
<dbReference type="AlphaFoldDB" id="A0A1N7MXB5"/>
<evidence type="ECO:0000313" key="3">
    <source>
        <dbReference type="Proteomes" id="UP000186795"/>
    </source>
</evidence>
<keyword evidence="3" id="KW-1185">Reference proteome</keyword>
<organism evidence="2 3">
    <name type="scientific">Kroppenstedtia eburnea</name>
    <dbReference type="NCBI Taxonomy" id="714067"/>
    <lineage>
        <taxon>Bacteria</taxon>
        <taxon>Bacillati</taxon>
        <taxon>Bacillota</taxon>
        <taxon>Bacilli</taxon>
        <taxon>Bacillales</taxon>
        <taxon>Thermoactinomycetaceae</taxon>
        <taxon>Kroppenstedtia</taxon>
    </lineage>
</organism>
<reference evidence="3" key="1">
    <citation type="submission" date="2017-01" db="EMBL/GenBank/DDBJ databases">
        <authorList>
            <person name="Varghese N."/>
            <person name="Submissions S."/>
        </authorList>
    </citation>
    <scope>NUCLEOTIDE SEQUENCE [LARGE SCALE GENOMIC DNA]</scope>
    <source>
        <strain evidence="3">DSM 45196</strain>
    </source>
</reference>
<keyword evidence="1" id="KW-0812">Transmembrane</keyword>
<gene>
    <name evidence="2" type="ORF">SAMN05421790_107111</name>
</gene>
<proteinExistence type="predicted"/>
<accession>A0A1N7MXB5</accession>
<keyword evidence="1" id="KW-1133">Transmembrane helix</keyword>